<feature type="compositionally biased region" description="Low complexity" evidence="15">
    <location>
        <begin position="108"/>
        <end position="120"/>
    </location>
</feature>
<dbReference type="PANTHER" id="PTHR45197">
    <property type="entry name" value="SYNTHASE, PUTATIVE (AFU_ORTHOLOGUE AFUA_7G04190)-RELATED"/>
    <property type="match status" value="1"/>
</dbReference>
<evidence type="ECO:0000256" key="6">
    <source>
        <dbReference type="ARBA" id="ARBA00022603"/>
    </source>
</evidence>
<comment type="subcellular location">
    <subcellularLocation>
        <location evidence="1">Membrane</location>
        <topology evidence="1">Multi-pass membrane protein</topology>
    </subcellularLocation>
</comment>
<dbReference type="EMBL" id="KZ819330">
    <property type="protein sequence ID" value="PWN19792.1"/>
    <property type="molecule type" value="Genomic_DNA"/>
</dbReference>
<dbReference type="GO" id="GO:0006665">
    <property type="term" value="P:sphingolipid metabolic process"/>
    <property type="evidence" value="ECO:0007669"/>
    <property type="project" value="UniProtKB-KW"/>
</dbReference>
<dbReference type="InterPro" id="IPR052290">
    <property type="entry name" value="Sphingo_C9-MT"/>
</dbReference>
<keyword evidence="12" id="KW-0443">Lipid metabolism</keyword>
<dbReference type="RefSeq" id="XP_025346952.1">
    <property type="nucleotide sequence ID" value="XM_025492852.1"/>
</dbReference>
<keyword evidence="10" id="KW-0746">Sphingolipid metabolism</keyword>
<feature type="region of interest" description="Disordered" evidence="15">
    <location>
        <begin position="66"/>
        <end position="125"/>
    </location>
</feature>
<keyword evidence="6 17" id="KW-0489">Methyltransferase</keyword>
<evidence type="ECO:0000256" key="2">
    <source>
        <dbReference type="ARBA" id="ARBA00004760"/>
    </source>
</evidence>
<evidence type="ECO:0000256" key="7">
    <source>
        <dbReference type="ARBA" id="ARBA00022679"/>
    </source>
</evidence>
<comment type="pathway">
    <text evidence="3">Sphingolipid metabolism.</text>
</comment>
<evidence type="ECO:0000313" key="18">
    <source>
        <dbReference type="Proteomes" id="UP000245942"/>
    </source>
</evidence>
<dbReference type="InterPro" id="IPR029063">
    <property type="entry name" value="SAM-dependent_MTases_sf"/>
</dbReference>
<evidence type="ECO:0000256" key="4">
    <source>
        <dbReference type="ARBA" id="ARBA00010815"/>
    </source>
</evidence>
<organism evidence="17 18">
    <name type="scientific">Pseudomicrostroma glucosiphilum</name>
    <dbReference type="NCBI Taxonomy" id="1684307"/>
    <lineage>
        <taxon>Eukaryota</taxon>
        <taxon>Fungi</taxon>
        <taxon>Dikarya</taxon>
        <taxon>Basidiomycota</taxon>
        <taxon>Ustilaginomycotina</taxon>
        <taxon>Exobasidiomycetes</taxon>
        <taxon>Microstromatales</taxon>
        <taxon>Microstromatales incertae sedis</taxon>
        <taxon>Pseudomicrostroma</taxon>
    </lineage>
</organism>
<dbReference type="GO" id="GO:0016020">
    <property type="term" value="C:membrane"/>
    <property type="evidence" value="ECO:0007669"/>
    <property type="project" value="UniProtKB-SubCell"/>
</dbReference>
<keyword evidence="9 16" id="KW-0812">Transmembrane</keyword>
<dbReference type="SUPFAM" id="SSF53335">
    <property type="entry name" value="S-adenosyl-L-methionine-dependent methyltransferases"/>
    <property type="match status" value="1"/>
</dbReference>
<dbReference type="STRING" id="1684307.A0A316U3A5"/>
<evidence type="ECO:0000256" key="16">
    <source>
        <dbReference type="SAM" id="Phobius"/>
    </source>
</evidence>
<evidence type="ECO:0000256" key="11">
    <source>
        <dbReference type="ARBA" id="ARBA00022989"/>
    </source>
</evidence>
<dbReference type="GO" id="GO:0008168">
    <property type="term" value="F:methyltransferase activity"/>
    <property type="evidence" value="ECO:0007669"/>
    <property type="project" value="UniProtKB-KW"/>
</dbReference>
<evidence type="ECO:0000256" key="13">
    <source>
        <dbReference type="ARBA" id="ARBA00023136"/>
    </source>
</evidence>
<dbReference type="GeneID" id="37014586"/>
<feature type="region of interest" description="Disordered" evidence="15">
    <location>
        <begin position="1"/>
        <end position="30"/>
    </location>
</feature>
<evidence type="ECO:0000256" key="14">
    <source>
        <dbReference type="ARBA" id="ARBA00039020"/>
    </source>
</evidence>
<dbReference type="GO" id="GO:0032259">
    <property type="term" value="P:methylation"/>
    <property type="evidence" value="ECO:0007669"/>
    <property type="project" value="UniProtKB-KW"/>
</dbReference>
<comment type="pathway">
    <text evidence="2">Lipid metabolism; sphingolipid metabolism.</text>
</comment>
<dbReference type="EC" id="2.1.1.317" evidence="14"/>
<keyword evidence="7 17" id="KW-0808">Transferase</keyword>
<evidence type="ECO:0000256" key="8">
    <source>
        <dbReference type="ARBA" id="ARBA00022691"/>
    </source>
</evidence>
<evidence type="ECO:0000256" key="15">
    <source>
        <dbReference type="SAM" id="MobiDB-lite"/>
    </source>
</evidence>
<dbReference type="Pfam" id="PF02353">
    <property type="entry name" value="CMAS"/>
    <property type="match status" value="1"/>
</dbReference>
<proteinExistence type="inferred from homology"/>
<evidence type="ECO:0000256" key="9">
    <source>
        <dbReference type="ARBA" id="ARBA00022692"/>
    </source>
</evidence>
<keyword evidence="5" id="KW-0444">Lipid biosynthesis</keyword>
<comment type="similarity">
    <text evidence="4">Belongs to the CFA/CMAS family.</text>
</comment>
<reference evidence="17 18" key="1">
    <citation type="journal article" date="2018" name="Mol. Biol. Evol.">
        <title>Broad Genomic Sampling Reveals a Smut Pathogenic Ancestry of the Fungal Clade Ustilaginomycotina.</title>
        <authorList>
            <person name="Kijpornyongpan T."/>
            <person name="Mondo S.J."/>
            <person name="Barry K."/>
            <person name="Sandor L."/>
            <person name="Lee J."/>
            <person name="Lipzen A."/>
            <person name="Pangilinan J."/>
            <person name="LaButti K."/>
            <person name="Hainaut M."/>
            <person name="Henrissat B."/>
            <person name="Grigoriev I.V."/>
            <person name="Spatafora J.W."/>
            <person name="Aime M.C."/>
        </authorList>
    </citation>
    <scope>NUCLEOTIDE SEQUENCE [LARGE SCALE GENOMIC DNA]</scope>
    <source>
        <strain evidence="17 18">MCA 4718</strain>
    </source>
</reference>
<dbReference type="AlphaFoldDB" id="A0A316U3A5"/>
<sequence>MAYQQDLLGDDESSLITGQEPIAQGVSQVPTTAETSALADVIQPSAISAGLSNANTNPFLQDVKEQARDGASFSSAPAVPETSASIPPPSAPSAPFPNGGVAAQTGNSAAAPSALPAKSSTNHAKVAPQGLEAQAEDVINRMANASVAPGGKVRLTQYPAIDNALLPAEGNGQFSNLHLGLLIWFSPALLTRLIPFFKPSWVPWWLYIVLAALLASPVSVAYWWVMSRIGSRKNEKVILPGKPIESYITIKDPELKAKYNGRNKIPMAIFYEAYFDKKIDIVGGDANMLNVLEYRMDWASMVFTADLFKFVFTTLIPDVLSHSARQDEEQVRDHYDRGNDFYEWFLGPQMIYTSGMISDPTRKETLEELQDNKLSVVCSKLNLQPTDKLLDIGCGWGTLTAFAAKNFGCDATGVTLSREQTHFGNDRIKRNGIDPSRARILCTDYRDVPVEKGYYDKVVSLEMAEHVGIRHYGRFLKSIYERLNDDGTFLLQVAGLRPQWQFGDLIWGLFMNKYIFRGADASLHVGWVITQLEKAGFEVRSCDVLGVHYSATISRWLENWYVNEEKVRAKYGDRLWRIWVYFLASSVIIAREGGSSVFQITTQKNLNATHRVEGAFSHANLHPKPRKEFVSVYK</sequence>
<evidence type="ECO:0000256" key="10">
    <source>
        <dbReference type="ARBA" id="ARBA00022919"/>
    </source>
</evidence>
<evidence type="ECO:0000313" key="17">
    <source>
        <dbReference type="EMBL" id="PWN19792.1"/>
    </source>
</evidence>
<keyword evidence="8" id="KW-0949">S-adenosyl-L-methionine</keyword>
<dbReference type="Proteomes" id="UP000245942">
    <property type="component" value="Unassembled WGS sequence"/>
</dbReference>
<dbReference type="Gene3D" id="3.40.50.150">
    <property type="entry name" value="Vaccinia Virus protein VP39"/>
    <property type="match status" value="1"/>
</dbReference>
<dbReference type="PANTHER" id="PTHR45197:SF1">
    <property type="entry name" value="SPHINGOLIPID C9-METHYLTRANSFERASE A-RELATED"/>
    <property type="match status" value="1"/>
</dbReference>
<evidence type="ECO:0000256" key="1">
    <source>
        <dbReference type="ARBA" id="ARBA00004141"/>
    </source>
</evidence>
<evidence type="ECO:0000256" key="3">
    <source>
        <dbReference type="ARBA" id="ARBA00004991"/>
    </source>
</evidence>
<feature type="compositionally biased region" description="Pro residues" evidence="15">
    <location>
        <begin position="86"/>
        <end position="95"/>
    </location>
</feature>
<accession>A0A316U3A5</accession>
<evidence type="ECO:0000256" key="12">
    <source>
        <dbReference type="ARBA" id="ARBA00023098"/>
    </source>
</evidence>
<evidence type="ECO:0000256" key="5">
    <source>
        <dbReference type="ARBA" id="ARBA00022516"/>
    </source>
</evidence>
<keyword evidence="13 16" id="KW-0472">Membrane</keyword>
<dbReference type="CDD" id="cd02440">
    <property type="entry name" value="AdoMet_MTases"/>
    <property type="match status" value="1"/>
</dbReference>
<keyword evidence="11 16" id="KW-1133">Transmembrane helix</keyword>
<protein>
    <recommendedName>
        <fullName evidence="14">sphingolipid C(9)-methyltransferase</fullName>
        <ecNumber evidence="14">2.1.1.317</ecNumber>
    </recommendedName>
</protein>
<feature type="transmembrane region" description="Helical" evidence="16">
    <location>
        <begin position="179"/>
        <end position="198"/>
    </location>
</feature>
<keyword evidence="18" id="KW-1185">Reference proteome</keyword>
<gene>
    <name evidence="17" type="ORF">BCV69DRAFT_283893</name>
</gene>
<dbReference type="OrthoDB" id="412182at2759"/>
<name>A0A316U3A5_9BASI</name>
<feature type="transmembrane region" description="Helical" evidence="16">
    <location>
        <begin position="204"/>
        <end position="225"/>
    </location>
</feature>